<dbReference type="Proteomes" id="UP000480303">
    <property type="component" value="Unassembled WGS sequence"/>
</dbReference>
<reference evidence="1 2" key="1">
    <citation type="submission" date="2020-02" db="EMBL/GenBank/DDBJ databases">
        <title>Draft genome sequence of Lactococcus sp. Hs30E4-3.</title>
        <authorList>
            <person name="Noda S."/>
            <person name="Yuki M."/>
            <person name="Ohkuma M."/>
        </authorList>
    </citation>
    <scope>NUCLEOTIDE SEQUENCE [LARGE SCALE GENOMIC DNA]</scope>
    <source>
        <strain evidence="1 2">Hs30E4-3</strain>
    </source>
</reference>
<evidence type="ECO:0000313" key="2">
    <source>
        <dbReference type="Proteomes" id="UP000480303"/>
    </source>
</evidence>
<dbReference type="AlphaFoldDB" id="A0A6A0B9D2"/>
<keyword evidence="2" id="KW-1185">Reference proteome</keyword>
<proteinExistence type="predicted"/>
<dbReference type="EMBL" id="BLLI01000009">
    <property type="protein sequence ID" value="GFH41972.1"/>
    <property type="molecule type" value="Genomic_DNA"/>
</dbReference>
<comment type="caution">
    <text evidence="1">The sequence shown here is derived from an EMBL/GenBank/DDBJ whole genome shotgun (WGS) entry which is preliminary data.</text>
</comment>
<sequence length="231" mass="27501">MKLNLFWPVYKNLEKEVLNLTYAIHFSDKQLNTYSNKIAELILRCGTYIESVSKELYKEEFKKDNNDFLQCIDKFIKEWKLEEKVVQIAAQNMYFSENQQIFPFKKDEKKHRFKNGNKIFEKKGKPRDVWLEDDKKEIHSWNNAYNGLKHDYSRHLKYFGNVKNLLQSMAALYLLNVYYKNKKVADSINKGDFPDSLGSDLFIVNVLAKYSERQKDLIEVLKSLEWVEVIG</sequence>
<name>A0A6A0B9D2_9LACT</name>
<dbReference type="RefSeq" id="WP_172207743.1">
    <property type="nucleotide sequence ID" value="NZ_BLLI01000009.1"/>
</dbReference>
<organism evidence="1 2">
    <name type="scientific">Pseudolactococcus hodotermopsidis</name>
    <dbReference type="NCBI Taxonomy" id="2709157"/>
    <lineage>
        <taxon>Bacteria</taxon>
        <taxon>Bacillati</taxon>
        <taxon>Bacillota</taxon>
        <taxon>Bacilli</taxon>
        <taxon>Lactobacillales</taxon>
        <taxon>Streptococcaceae</taxon>
        <taxon>Pseudolactococcus</taxon>
    </lineage>
</organism>
<accession>A0A6A0B9D2</accession>
<protein>
    <submittedName>
        <fullName evidence="1">Uncharacterized protein</fullName>
    </submittedName>
</protein>
<gene>
    <name evidence="1" type="ORF">Hs30E_05230</name>
</gene>
<evidence type="ECO:0000313" key="1">
    <source>
        <dbReference type="EMBL" id="GFH41972.1"/>
    </source>
</evidence>